<evidence type="ECO:0000313" key="3">
    <source>
        <dbReference type="Proteomes" id="UP000236291"/>
    </source>
</evidence>
<dbReference type="Proteomes" id="UP000236291">
    <property type="component" value="Unassembled WGS sequence"/>
</dbReference>
<feature type="compositionally biased region" description="Low complexity" evidence="1">
    <location>
        <begin position="1"/>
        <end position="24"/>
    </location>
</feature>
<comment type="caution">
    <text evidence="2">The sequence shown here is derived from an EMBL/GenBank/DDBJ whole genome shotgun (WGS) entry which is preliminary data.</text>
</comment>
<proteinExistence type="predicted"/>
<reference evidence="2 3" key="1">
    <citation type="journal article" date="2014" name="Am. J. Bot.">
        <title>Genome assembly and annotation for red clover (Trifolium pratense; Fabaceae).</title>
        <authorList>
            <person name="Istvanek J."/>
            <person name="Jaros M."/>
            <person name="Krenek A."/>
            <person name="Repkova J."/>
        </authorList>
    </citation>
    <scope>NUCLEOTIDE SEQUENCE [LARGE SCALE GENOMIC DNA]</scope>
    <source>
        <strain evidence="3">cv. Tatra</strain>
        <tissue evidence="2">Young leaves</tissue>
    </source>
</reference>
<dbReference type="EMBL" id="ASHM01072376">
    <property type="protein sequence ID" value="PNX55673.1"/>
    <property type="molecule type" value="Genomic_DNA"/>
</dbReference>
<evidence type="ECO:0000256" key="1">
    <source>
        <dbReference type="SAM" id="MobiDB-lite"/>
    </source>
</evidence>
<protein>
    <submittedName>
        <fullName evidence="2">Uncharacterized protein</fullName>
    </submittedName>
</protein>
<organism evidence="2 3">
    <name type="scientific">Trifolium pratense</name>
    <name type="common">Red clover</name>
    <dbReference type="NCBI Taxonomy" id="57577"/>
    <lineage>
        <taxon>Eukaryota</taxon>
        <taxon>Viridiplantae</taxon>
        <taxon>Streptophyta</taxon>
        <taxon>Embryophyta</taxon>
        <taxon>Tracheophyta</taxon>
        <taxon>Spermatophyta</taxon>
        <taxon>Magnoliopsida</taxon>
        <taxon>eudicotyledons</taxon>
        <taxon>Gunneridae</taxon>
        <taxon>Pentapetalae</taxon>
        <taxon>rosids</taxon>
        <taxon>fabids</taxon>
        <taxon>Fabales</taxon>
        <taxon>Fabaceae</taxon>
        <taxon>Papilionoideae</taxon>
        <taxon>50 kb inversion clade</taxon>
        <taxon>NPAAA clade</taxon>
        <taxon>Hologalegina</taxon>
        <taxon>IRL clade</taxon>
        <taxon>Trifolieae</taxon>
        <taxon>Trifolium</taxon>
    </lineage>
</organism>
<name>A0A2K3JNQ4_TRIPR</name>
<gene>
    <name evidence="2" type="ORF">L195_g049303</name>
</gene>
<accession>A0A2K3JNQ4</accession>
<reference evidence="2 3" key="2">
    <citation type="journal article" date="2017" name="Front. Plant Sci.">
        <title>Gene Classification and Mining of Molecular Markers Useful in Red Clover (Trifolium pratense) Breeding.</title>
        <authorList>
            <person name="Istvanek J."/>
            <person name="Dluhosova J."/>
            <person name="Dluhos P."/>
            <person name="Patkova L."/>
            <person name="Nedelnik J."/>
            <person name="Repkova J."/>
        </authorList>
    </citation>
    <scope>NUCLEOTIDE SEQUENCE [LARGE SCALE GENOMIC DNA]</scope>
    <source>
        <strain evidence="3">cv. Tatra</strain>
        <tissue evidence="2">Young leaves</tissue>
    </source>
</reference>
<feature type="non-terminal residue" evidence="2">
    <location>
        <position position="1"/>
    </location>
</feature>
<sequence length="55" mass="5546">ATPQAAADAPQAAQRAAPQAQAPPHVAPPPGAVETLHVRIFGTPNSTIASSDTRH</sequence>
<feature type="region of interest" description="Disordered" evidence="1">
    <location>
        <begin position="1"/>
        <end position="32"/>
    </location>
</feature>
<evidence type="ECO:0000313" key="2">
    <source>
        <dbReference type="EMBL" id="PNX55673.1"/>
    </source>
</evidence>
<dbReference type="AlphaFoldDB" id="A0A2K3JNQ4"/>